<keyword evidence="15" id="KW-1185">Reference proteome</keyword>
<name>A0A9E8SMQ8_9BACT</name>
<keyword evidence="4 10" id="KW-0812">Transmembrane</keyword>
<accession>A0A9E8SMQ8</accession>
<keyword evidence="7 10" id="KW-0472">Membrane</keyword>
<evidence type="ECO:0000259" key="13">
    <source>
        <dbReference type="Pfam" id="PF07715"/>
    </source>
</evidence>
<dbReference type="Proteomes" id="UP001164653">
    <property type="component" value="Chromosome"/>
</dbReference>
<dbReference type="GO" id="GO:0009279">
    <property type="term" value="C:cell outer membrane"/>
    <property type="evidence" value="ECO:0007669"/>
    <property type="project" value="UniProtKB-SubCell"/>
</dbReference>
<dbReference type="InterPro" id="IPR012910">
    <property type="entry name" value="Plug_dom"/>
</dbReference>
<dbReference type="Gene3D" id="2.170.130.10">
    <property type="entry name" value="TonB-dependent receptor, plug domain"/>
    <property type="match status" value="1"/>
</dbReference>
<evidence type="ECO:0000256" key="5">
    <source>
        <dbReference type="ARBA" id="ARBA00022729"/>
    </source>
</evidence>
<dbReference type="GO" id="GO:0015344">
    <property type="term" value="F:siderophore uptake transmembrane transporter activity"/>
    <property type="evidence" value="ECO:0007669"/>
    <property type="project" value="TreeGrafter"/>
</dbReference>
<feature type="domain" description="TonB-dependent receptor-like beta-barrel" evidence="12">
    <location>
        <begin position="265"/>
        <end position="703"/>
    </location>
</feature>
<proteinExistence type="inferred from homology"/>
<dbReference type="PANTHER" id="PTHR30069">
    <property type="entry name" value="TONB-DEPENDENT OUTER MEMBRANE RECEPTOR"/>
    <property type="match status" value="1"/>
</dbReference>
<sequence length="730" mass="81415">MKCFYMAAVSCFFTQVVNGQSPVLDSVQLDQVVVVANKFGESRSKLPYQVTKISQNDLIVTASPNTAEALVKSGQVFYQKSQGGGGSPVLRGFEANRIQLVMDGVRMNNAIYRGGHLQNVLRTDQSVLSDIEVLFGPASVLYGSDAMGGVISFWTREPELFSPESSRLKVAAFSRYASGSNEYTQHVSANLGFKKIALLTGVTYSDFGDIRQGHNRRQEYPDFGKKSFFVTRKEGKDIVELNKKENVQVGSGYKQLDILQKLTYRPSANVTHGLNFQRSTSGNVNRYDRLTQGTVEKPGYAEWSYGPEKRMLASYKLHLTNHGGNDQLSVTTAYQKLEESRNTRKFNNKNLISQIEDVTALSVNIDAQKTLKNHVLYAGAEAIANGVRSTAQSRDIEKQTVSAAATRYPDGRNRMYWLAAYATDRWTVGNKLVVDAGLRYSYVGLQAHFRDKTYFPFPYEKVVQRNGSLTGQLGLVWSAAAATRVRVATATGFRAPNLDDVGKVFESAPGTLIVPNPDLKPEYLTNVEISVEQGITDKLSFEIRVFNSWLRNAITVSPGTFEGKSQIMYQDVLSQVLSTQNKQRAAIRGANLTLRFRPLPSVLVSSVLNYTYGRILAVNDRSPLDHIPPLFGCTSVEYQHKSLRLAVFSEYNGWKRIKDYRLGTEDNELYATPDGMPSWWTLNFAGSVRLPRQLSAQLAFENILDRNYRVFASGISAVGRNVKVTLRKSF</sequence>
<dbReference type="Pfam" id="PF07715">
    <property type="entry name" value="Plug"/>
    <property type="match status" value="1"/>
</dbReference>
<evidence type="ECO:0000256" key="2">
    <source>
        <dbReference type="ARBA" id="ARBA00022448"/>
    </source>
</evidence>
<dbReference type="SUPFAM" id="SSF56935">
    <property type="entry name" value="Porins"/>
    <property type="match status" value="1"/>
</dbReference>
<dbReference type="InterPro" id="IPR036942">
    <property type="entry name" value="Beta-barrel_TonB_sf"/>
</dbReference>
<dbReference type="Pfam" id="PF00593">
    <property type="entry name" value="TonB_dep_Rec_b-barrel"/>
    <property type="match status" value="1"/>
</dbReference>
<evidence type="ECO:0000256" key="9">
    <source>
        <dbReference type="ARBA" id="ARBA00023237"/>
    </source>
</evidence>
<keyword evidence="6 11" id="KW-0798">TonB box</keyword>
<evidence type="ECO:0000259" key="12">
    <source>
        <dbReference type="Pfam" id="PF00593"/>
    </source>
</evidence>
<dbReference type="RefSeq" id="WP_244820397.1">
    <property type="nucleotide sequence ID" value="NZ_CP112998.1"/>
</dbReference>
<gene>
    <name evidence="14" type="ORF">ON006_13900</name>
</gene>
<comment type="similarity">
    <text evidence="10 11">Belongs to the TonB-dependent receptor family.</text>
</comment>
<dbReference type="Gene3D" id="2.40.170.20">
    <property type="entry name" value="TonB-dependent receptor, beta-barrel domain"/>
    <property type="match status" value="1"/>
</dbReference>
<dbReference type="KEGG" id="dpf:ON006_13900"/>
<dbReference type="EMBL" id="CP112998">
    <property type="protein sequence ID" value="WAC15030.1"/>
    <property type="molecule type" value="Genomic_DNA"/>
</dbReference>
<dbReference type="PROSITE" id="PS52016">
    <property type="entry name" value="TONB_DEPENDENT_REC_3"/>
    <property type="match status" value="1"/>
</dbReference>
<comment type="subcellular location">
    <subcellularLocation>
        <location evidence="1 10">Cell outer membrane</location>
        <topology evidence="1 10">Multi-pass membrane protein</topology>
    </subcellularLocation>
</comment>
<evidence type="ECO:0000313" key="15">
    <source>
        <dbReference type="Proteomes" id="UP001164653"/>
    </source>
</evidence>
<keyword evidence="3 10" id="KW-1134">Transmembrane beta strand</keyword>
<protein>
    <submittedName>
        <fullName evidence="14">TonB-dependent receptor</fullName>
    </submittedName>
</protein>
<dbReference type="PANTHER" id="PTHR30069:SF29">
    <property type="entry name" value="HEMOGLOBIN AND HEMOGLOBIN-HAPTOGLOBIN-BINDING PROTEIN 1-RELATED"/>
    <property type="match status" value="1"/>
</dbReference>
<organism evidence="14 15">
    <name type="scientific">Dyadobacter pollutisoli</name>
    <dbReference type="NCBI Taxonomy" id="2910158"/>
    <lineage>
        <taxon>Bacteria</taxon>
        <taxon>Pseudomonadati</taxon>
        <taxon>Bacteroidota</taxon>
        <taxon>Cytophagia</taxon>
        <taxon>Cytophagales</taxon>
        <taxon>Spirosomataceae</taxon>
        <taxon>Dyadobacter</taxon>
    </lineage>
</organism>
<dbReference type="GO" id="GO:0044718">
    <property type="term" value="P:siderophore transmembrane transport"/>
    <property type="evidence" value="ECO:0007669"/>
    <property type="project" value="TreeGrafter"/>
</dbReference>
<feature type="domain" description="TonB-dependent receptor plug" evidence="13">
    <location>
        <begin position="44"/>
        <end position="150"/>
    </location>
</feature>
<keyword evidence="9 10" id="KW-0998">Cell outer membrane</keyword>
<evidence type="ECO:0000256" key="11">
    <source>
        <dbReference type="RuleBase" id="RU003357"/>
    </source>
</evidence>
<evidence type="ECO:0000256" key="10">
    <source>
        <dbReference type="PROSITE-ProRule" id="PRU01360"/>
    </source>
</evidence>
<dbReference type="InterPro" id="IPR039426">
    <property type="entry name" value="TonB-dep_rcpt-like"/>
</dbReference>
<evidence type="ECO:0000256" key="8">
    <source>
        <dbReference type="ARBA" id="ARBA00023170"/>
    </source>
</evidence>
<dbReference type="AlphaFoldDB" id="A0A9E8SMQ8"/>
<keyword evidence="5" id="KW-0732">Signal</keyword>
<keyword evidence="2 10" id="KW-0813">Transport</keyword>
<dbReference type="InterPro" id="IPR037066">
    <property type="entry name" value="Plug_dom_sf"/>
</dbReference>
<dbReference type="InterPro" id="IPR000531">
    <property type="entry name" value="Beta-barrel_TonB"/>
</dbReference>
<evidence type="ECO:0000256" key="6">
    <source>
        <dbReference type="ARBA" id="ARBA00023077"/>
    </source>
</evidence>
<evidence type="ECO:0000313" key="14">
    <source>
        <dbReference type="EMBL" id="WAC15030.1"/>
    </source>
</evidence>
<reference evidence="14" key="1">
    <citation type="submission" date="2022-11" db="EMBL/GenBank/DDBJ databases">
        <title>Dyadobacter pollutisoli sp. nov., isolated from plastic dumped soil.</title>
        <authorList>
            <person name="Kim J.M."/>
            <person name="Kim K.R."/>
            <person name="Lee J.K."/>
            <person name="Hao L."/>
            <person name="Jeon C.O."/>
        </authorList>
    </citation>
    <scope>NUCLEOTIDE SEQUENCE</scope>
    <source>
        <strain evidence="14">U1</strain>
    </source>
</reference>
<evidence type="ECO:0000256" key="1">
    <source>
        <dbReference type="ARBA" id="ARBA00004571"/>
    </source>
</evidence>
<evidence type="ECO:0000256" key="4">
    <source>
        <dbReference type="ARBA" id="ARBA00022692"/>
    </source>
</evidence>
<evidence type="ECO:0000256" key="7">
    <source>
        <dbReference type="ARBA" id="ARBA00023136"/>
    </source>
</evidence>
<keyword evidence="8 14" id="KW-0675">Receptor</keyword>
<evidence type="ECO:0000256" key="3">
    <source>
        <dbReference type="ARBA" id="ARBA00022452"/>
    </source>
</evidence>